<dbReference type="PANTHER" id="PTHR21481:SF0">
    <property type="entry name" value="PROTEIN CLEC16A"/>
    <property type="match status" value="1"/>
</dbReference>
<sequence>MLEGCRDDCVLLVAGLLRAALSSSSILPQALLVEAGLLPSGAAQRSEVLQILSAPSPISTAEAEIDNSAKKRHPLEALLLAVRALEQHTSLRIVVIQGLCRLALDLASGPQARSCWSEWQAEPLAAARAATRSAARHVRTYLHGSLGDSFLDVFADEWELNVGPPPAAVLREACSSIRCLLPAAVGTGSGPTSTPAEWSLPASHSERQHATKALRILLMIRRLHADLSRGVELMESPAEPETQPRDRVPSDPAKRSSSKGQILLSALAPLEIPKELESPLLIPEEHGDGFAEGKAFELGRQDRIVCGVVTPGGRHTRYLVLHPFLLLLVQPDLVSPGWAVVRTLAAVSQVDVQMDNSDPRTLRLSLRLGRGAKCPGEASPLDGENLGFGDAADSRGSAGTFSLVLSFEDTRRCHCAEQHLRKRRQEVRERLTKRIEAFIDGQCEL</sequence>
<dbReference type="EMBL" id="CAJNNV010000442">
    <property type="protein sequence ID" value="CAE8582654.1"/>
    <property type="molecule type" value="Genomic_DNA"/>
</dbReference>
<dbReference type="GO" id="GO:0016197">
    <property type="term" value="P:endosomal transport"/>
    <property type="evidence" value="ECO:0007669"/>
    <property type="project" value="TreeGrafter"/>
</dbReference>
<dbReference type="OrthoDB" id="442637at2759"/>
<evidence type="ECO:0000313" key="3">
    <source>
        <dbReference type="Proteomes" id="UP000654075"/>
    </source>
</evidence>
<accession>A0A813DAK9</accession>
<dbReference type="GO" id="GO:0005770">
    <property type="term" value="C:late endosome"/>
    <property type="evidence" value="ECO:0007669"/>
    <property type="project" value="TreeGrafter"/>
</dbReference>
<dbReference type="InterPro" id="IPR039272">
    <property type="entry name" value="CLEC16A/TT9"/>
</dbReference>
<dbReference type="GO" id="GO:1901096">
    <property type="term" value="P:regulation of autophagosome maturation"/>
    <property type="evidence" value="ECO:0007669"/>
    <property type="project" value="TreeGrafter"/>
</dbReference>
<dbReference type="GO" id="GO:0007034">
    <property type="term" value="P:vacuolar transport"/>
    <property type="evidence" value="ECO:0007669"/>
    <property type="project" value="TreeGrafter"/>
</dbReference>
<protein>
    <submittedName>
        <fullName evidence="2">Uncharacterized protein</fullName>
    </submittedName>
</protein>
<feature type="compositionally biased region" description="Basic and acidic residues" evidence="1">
    <location>
        <begin position="242"/>
        <end position="254"/>
    </location>
</feature>
<gene>
    <name evidence="2" type="ORF">PGLA1383_LOCUS1646</name>
</gene>
<name>A0A813DAK9_POLGL</name>
<evidence type="ECO:0000313" key="2">
    <source>
        <dbReference type="EMBL" id="CAE8582654.1"/>
    </source>
</evidence>
<dbReference type="Proteomes" id="UP000654075">
    <property type="component" value="Unassembled WGS sequence"/>
</dbReference>
<keyword evidence="3" id="KW-1185">Reference proteome</keyword>
<reference evidence="2" key="1">
    <citation type="submission" date="2021-02" db="EMBL/GenBank/DDBJ databases">
        <authorList>
            <person name="Dougan E. K."/>
            <person name="Rhodes N."/>
            <person name="Thang M."/>
            <person name="Chan C."/>
        </authorList>
    </citation>
    <scope>NUCLEOTIDE SEQUENCE</scope>
</reference>
<dbReference type="GO" id="GO:0005794">
    <property type="term" value="C:Golgi apparatus"/>
    <property type="evidence" value="ECO:0007669"/>
    <property type="project" value="TreeGrafter"/>
</dbReference>
<proteinExistence type="predicted"/>
<feature type="region of interest" description="Disordered" evidence="1">
    <location>
        <begin position="234"/>
        <end position="259"/>
    </location>
</feature>
<comment type="caution">
    <text evidence="2">The sequence shown here is derived from an EMBL/GenBank/DDBJ whole genome shotgun (WGS) entry which is preliminary data.</text>
</comment>
<organism evidence="2 3">
    <name type="scientific">Polarella glacialis</name>
    <name type="common">Dinoflagellate</name>
    <dbReference type="NCBI Taxonomy" id="89957"/>
    <lineage>
        <taxon>Eukaryota</taxon>
        <taxon>Sar</taxon>
        <taxon>Alveolata</taxon>
        <taxon>Dinophyceae</taxon>
        <taxon>Suessiales</taxon>
        <taxon>Suessiaceae</taxon>
        <taxon>Polarella</taxon>
    </lineage>
</organism>
<dbReference type="AlphaFoldDB" id="A0A813DAK9"/>
<evidence type="ECO:0000256" key="1">
    <source>
        <dbReference type="SAM" id="MobiDB-lite"/>
    </source>
</evidence>
<dbReference type="PANTHER" id="PTHR21481">
    <property type="entry name" value="PROTEIN CLEC16A"/>
    <property type="match status" value="1"/>
</dbReference>